<protein>
    <submittedName>
        <fullName evidence="1">Uncharacterized protein</fullName>
    </submittedName>
</protein>
<accession>A0A9W4EWY4</accession>
<proteinExistence type="predicted"/>
<dbReference type="EMBL" id="AP014864">
    <property type="protein sequence ID" value="BAR86695.1"/>
    <property type="molecule type" value="Genomic_DNA"/>
</dbReference>
<sequence>MLNIHKGEIKDKINELVELAYKGDQEATEKLIKIKKELGGN</sequence>
<name>A0A9W4EWY4_BACTO</name>
<gene>
    <name evidence="1" type="ORF">KNN_05894</name>
</gene>
<organism evidence="1 2">
    <name type="scientific">Bacillus thuringiensis subsp. tolworthi</name>
    <dbReference type="NCBI Taxonomy" id="1442"/>
    <lineage>
        <taxon>Bacteria</taxon>
        <taxon>Bacillati</taxon>
        <taxon>Bacillota</taxon>
        <taxon>Bacilli</taxon>
        <taxon>Bacillales</taxon>
        <taxon>Bacillaceae</taxon>
        <taxon>Bacillus</taxon>
        <taxon>Bacillus cereus group</taxon>
    </lineage>
</organism>
<dbReference type="RefSeq" id="WP_255788260.1">
    <property type="nucleotide sequence ID" value="NZ_AP014864.1"/>
</dbReference>
<dbReference type="AlphaFoldDB" id="A0A9W4EWY4"/>
<evidence type="ECO:0000313" key="2">
    <source>
        <dbReference type="Proteomes" id="UP000055316"/>
    </source>
</evidence>
<reference evidence="1 2" key="1">
    <citation type="submission" date="2015-05" db="EMBL/GenBank/DDBJ databases">
        <title>Whole genome sequence of Bacillus thuringiensis serovar tolworthi Pasteur Institute Standard strain.</title>
        <authorList>
            <person name="Kanda K."/>
            <person name="Nakashima K."/>
            <person name="Nagano Y."/>
        </authorList>
    </citation>
    <scope>NUCLEOTIDE SEQUENCE [LARGE SCALE GENOMIC DNA]</scope>
    <source>
        <strain evidence="1 2">Pasteur Institute Standard strain</strain>
    </source>
</reference>
<evidence type="ECO:0000313" key="1">
    <source>
        <dbReference type="EMBL" id="BAR86695.1"/>
    </source>
</evidence>
<dbReference type="Proteomes" id="UP000055316">
    <property type="component" value="Chromosome"/>
</dbReference>